<dbReference type="InterPro" id="IPR013113">
    <property type="entry name" value="SIP_FAD-bd"/>
</dbReference>
<dbReference type="GO" id="GO:0016491">
    <property type="term" value="F:oxidoreductase activity"/>
    <property type="evidence" value="ECO:0007669"/>
    <property type="project" value="InterPro"/>
</dbReference>
<evidence type="ECO:0000259" key="2">
    <source>
        <dbReference type="PROSITE" id="PS51384"/>
    </source>
</evidence>
<feature type="domain" description="FAD-binding FR-type" evidence="2">
    <location>
        <begin position="23"/>
        <end position="148"/>
    </location>
</feature>
<dbReference type="Proteomes" id="UP000288603">
    <property type="component" value="Unassembled WGS sequence"/>
</dbReference>
<feature type="region of interest" description="Disordered" evidence="1">
    <location>
        <begin position="1"/>
        <end position="23"/>
    </location>
</feature>
<dbReference type="Gene3D" id="2.40.30.10">
    <property type="entry name" value="Translation factors"/>
    <property type="match status" value="1"/>
</dbReference>
<gene>
    <name evidence="3" type="ORF">ELQ92_14815</name>
</gene>
<dbReference type="SUPFAM" id="SSF63380">
    <property type="entry name" value="Riboflavin synthase domain-like"/>
    <property type="match status" value="1"/>
</dbReference>
<evidence type="ECO:0000313" key="4">
    <source>
        <dbReference type="Proteomes" id="UP000288603"/>
    </source>
</evidence>
<accession>A0A3S4DX61</accession>
<reference evidence="3 4" key="1">
    <citation type="submission" date="2018-12" db="EMBL/GenBank/DDBJ databases">
        <authorList>
            <person name="Li F."/>
        </authorList>
    </citation>
    <scope>NUCLEOTIDE SEQUENCE [LARGE SCALE GENOMIC DNA]</scope>
    <source>
        <strain evidence="3 4">8H24J-4-2</strain>
    </source>
</reference>
<dbReference type="AlphaFoldDB" id="A0A3S4DX61"/>
<dbReference type="PROSITE" id="PS51384">
    <property type="entry name" value="FAD_FR"/>
    <property type="match status" value="1"/>
</dbReference>
<name>A0A3S4DX61_9MICO</name>
<evidence type="ECO:0000256" key="1">
    <source>
        <dbReference type="SAM" id="MobiDB-lite"/>
    </source>
</evidence>
<dbReference type="InterPro" id="IPR039261">
    <property type="entry name" value="FNR_nucleotide-bd"/>
</dbReference>
<dbReference type="CDD" id="cd06193">
    <property type="entry name" value="siderophore_interacting"/>
    <property type="match status" value="1"/>
</dbReference>
<comment type="caution">
    <text evidence="3">The sequence shown here is derived from an EMBL/GenBank/DDBJ whole genome shotgun (WGS) entry which is preliminary data.</text>
</comment>
<protein>
    <submittedName>
        <fullName evidence="3">Siderophore-interacting protein</fullName>
    </submittedName>
</protein>
<organism evidence="3 4">
    <name type="scientific">Labedella populi</name>
    <dbReference type="NCBI Taxonomy" id="2498850"/>
    <lineage>
        <taxon>Bacteria</taxon>
        <taxon>Bacillati</taxon>
        <taxon>Actinomycetota</taxon>
        <taxon>Actinomycetes</taxon>
        <taxon>Micrococcales</taxon>
        <taxon>Microbacteriaceae</taxon>
        <taxon>Labedella</taxon>
    </lineage>
</organism>
<dbReference type="EMBL" id="RZNC01000007">
    <property type="protein sequence ID" value="RWZ58292.1"/>
    <property type="molecule type" value="Genomic_DNA"/>
</dbReference>
<proteinExistence type="predicted"/>
<dbReference type="InterPro" id="IPR039374">
    <property type="entry name" value="SIP_fam"/>
</dbReference>
<evidence type="ECO:0000313" key="3">
    <source>
        <dbReference type="EMBL" id="RWZ58292.1"/>
    </source>
</evidence>
<dbReference type="PANTHER" id="PTHR30157:SF0">
    <property type="entry name" value="NADPH-DEPENDENT FERRIC-CHELATE REDUCTASE"/>
    <property type="match status" value="1"/>
</dbReference>
<dbReference type="Pfam" id="PF08021">
    <property type="entry name" value="FAD_binding_9"/>
    <property type="match status" value="1"/>
</dbReference>
<dbReference type="Gene3D" id="3.40.50.80">
    <property type="entry name" value="Nucleotide-binding domain of ferredoxin-NADP reductase (FNR) module"/>
    <property type="match status" value="1"/>
</dbReference>
<keyword evidence="4" id="KW-1185">Reference proteome</keyword>
<dbReference type="Pfam" id="PF04954">
    <property type="entry name" value="SIP"/>
    <property type="match status" value="1"/>
</dbReference>
<dbReference type="InterPro" id="IPR017938">
    <property type="entry name" value="Riboflavin_synthase-like_b-brl"/>
</dbReference>
<dbReference type="FunFam" id="2.40.30.10:FF:000131">
    <property type="entry name" value="NADPH-dependent ferric siderophore reductase"/>
    <property type="match status" value="1"/>
</dbReference>
<dbReference type="InterPro" id="IPR017927">
    <property type="entry name" value="FAD-bd_FR_type"/>
</dbReference>
<sequence>MSSIDATIPDHPERSARPQRPARPQITLEVVRREQLTPHLVRIVLGGDQFEAFAPNDSTDAYVKIFFAKPELDLEPPYDVAALRETLAPEDLPVTRTYTVRAIDTIARILTIDFVVHGSDGLAGPWADGARPGDRLTFAGPGGGYRPDPESDWHLFAVDQSALPAAAAALDELPREARGLVFVQVPDVSEEIELPAPSGVVVRWVHGVEPALLVDAVTAVPWLDGRPQIFAHGEREAMKGLRNLFRERGVQRSELSLSGYWAQGRTEDRFQAEKREPIGVIEPVSD</sequence>
<dbReference type="InterPro" id="IPR007037">
    <property type="entry name" value="SIP_rossman_dom"/>
</dbReference>
<dbReference type="RefSeq" id="WP_128500110.1">
    <property type="nucleotide sequence ID" value="NZ_RZNC01000007.1"/>
</dbReference>
<dbReference type="PANTHER" id="PTHR30157">
    <property type="entry name" value="FERRIC REDUCTASE, NADPH-DEPENDENT"/>
    <property type="match status" value="1"/>
</dbReference>
<dbReference type="OrthoDB" id="9814826at2"/>